<name>A0AC35U8A3_9BILA</name>
<evidence type="ECO:0000313" key="1">
    <source>
        <dbReference type="Proteomes" id="UP000095286"/>
    </source>
</evidence>
<evidence type="ECO:0000313" key="2">
    <source>
        <dbReference type="WBParaSite" id="RSKR_0000856600.1"/>
    </source>
</evidence>
<organism evidence="1 2">
    <name type="scientific">Rhabditophanes sp. KR3021</name>
    <dbReference type="NCBI Taxonomy" id="114890"/>
    <lineage>
        <taxon>Eukaryota</taxon>
        <taxon>Metazoa</taxon>
        <taxon>Ecdysozoa</taxon>
        <taxon>Nematoda</taxon>
        <taxon>Chromadorea</taxon>
        <taxon>Rhabditida</taxon>
        <taxon>Tylenchina</taxon>
        <taxon>Panagrolaimomorpha</taxon>
        <taxon>Strongyloidoidea</taxon>
        <taxon>Alloionematidae</taxon>
        <taxon>Rhabditophanes</taxon>
    </lineage>
</organism>
<accession>A0AC35U8A3</accession>
<reference evidence="2" key="1">
    <citation type="submission" date="2016-11" db="UniProtKB">
        <authorList>
            <consortium name="WormBaseParasite"/>
        </authorList>
    </citation>
    <scope>IDENTIFICATION</scope>
    <source>
        <strain evidence="2">KR3021</strain>
    </source>
</reference>
<protein>
    <submittedName>
        <fullName evidence="2">Protein kinase domain-containing protein</fullName>
    </submittedName>
</protein>
<proteinExistence type="predicted"/>
<sequence length="1466" mass="167584">MDLPFSKVRSKNYRARNVLKGIFNILRKTYIPVADVMQCVRYPRMSYNYDYMRRVKKIFGFGDDNLIEEVVAMIEDFLSKAQIVKAPSNVLLRSDQRVFFLDFYGFFTAEQMALYQVSNNLRRLQVVAVIDNKYKKSLSIRKRAREEVLNATKDLSASITTTNLNFVDFERLDYRETGALDLFYNADVAVVDVSLSQQQPSLSYHLGVRESMGQTYNIIISMKPEEFNEIYMMDALKESLTHTTYLEYELLSEGQHLICRERNAKVVEDPANEKKNLPVKSIKMDFRSRLTQALKNVQTEASAHARDKFLSDLRKVHDLSSMQEQVTFLDNMKTRLDNPDVLSVDTVHQFMLSYRDVENYDGMITLVNELKKIQQTHIVTSMAVRFLYAFALNRRNAEGDREKALKCVQQIIEDNNNSVPPDVICLGGRIYKDMFISSNYDDKKSLEEAINWYRKAFEISPLEHSGINLATLMRASGEQFEYNTELQKIAVVLNSLLGRKGTLETLTDYWDIATFFEVSVLAEDYNKACDAALKMVMIKPPTWFLKSTMENIKLINRCAACVSPVPKEKQIFFFWSEFFMDAIDTLSPTINENNCFRCPILIQEVDKSTAPSILSINASDETILLVHVLEASAHHDFNIIFSNAENRNRVVQMINDMDTKRNKVLPNLETKRKMEFEYENQANGDRVILGKGTFGIVYQARDKSTQSSIAIKQIEVKNDQEVQPLMEEIQLHSTLSHRNIVRYLGSQLLHGETANDAILIFMEQVPGGSLSKLLRQKWGPLDDENTMVFYATQILEGLNYLHEQKIVHRDIKGDNVLVNTYTGVCKISDFGTCKRLAGLNPITETFKGTLQYMAPEVIDHGQRGYGAPADIWSYGECFHEKIYNIVGMYKTHPPIPDDLSDKAKIFIKSCFNPDPQERRTTKELLQDPWVKSVFPEYGKKGSRKINAAKKNKEIIRTLSHSCGMMPSPEDKQPIIPKQLIPDERPLPTKFKNLHPTGNSLKLKNNSNLKLLIGVPTPPAHGLPTSTASAEVSYLTSSPGTFNNIAHKGYLAPNCKPFHGSPYQVTKSPCNLQVSQPTSPLLDSITNSRIMNDSPMSSSPSNFEGGGSMMSPYVLTGVSTTDEHNDSNRFFMLKKDSQIRSWMIKFMTDSEKEIIDGWIERIRNVDDGLRVTVLTNEKFLSGIILAMRNFFSDKDIHAFEAQLIRIKIEYLKNDDTDINVSPAVHILSNLFQKLCKKHKIKPHWMFCLDDMNEQAVQVIYLTLCFPLNPGYNGTVKSVHDQNNMYDTKKHYLENNCATADLMNTHAHSLFKTCDKDQMNMLMHENKRLYAELFNLEKQHQEFLKTLINSRQSFMSSVEDLNVFANQSNPTISQSQVSAKSYPDNSTNPDTLIMVEWLHSLNCDNESIDKIVSQNYTKFDLIQYVTREELLRIGVSGGTSCKIWREIQKLRGDTNLEEEGLSSSMGHQ</sequence>
<dbReference type="Proteomes" id="UP000095286">
    <property type="component" value="Unplaced"/>
</dbReference>
<dbReference type="WBParaSite" id="RSKR_0000856600.1">
    <property type="protein sequence ID" value="RSKR_0000856600.1"/>
    <property type="gene ID" value="RSKR_0000856600"/>
</dbReference>